<comment type="caution">
    <text evidence="1">The sequence shown here is derived from an EMBL/GenBank/DDBJ whole genome shotgun (WGS) entry which is preliminary data.</text>
</comment>
<keyword evidence="2" id="KW-1185">Reference proteome</keyword>
<evidence type="ECO:0000313" key="2">
    <source>
        <dbReference type="Proteomes" id="UP000823775"/>
    </source>
</evidence>
<reference evidence="1 2" key="1">
    <citation type="journal article" date="2021" name="BMC Genomics">
        <title>Datura genome reveals duplications of psychoactive alkaloid biosynthetic genes and high mutation rate following tissue culture.</title>
        <authorList>
            <person name="Rajewski A."/>
            <person name="Carter-House D."/>
            <person name="Stajich J."/>
            <person name="Litt A."/>
        </authorList>
    </citation>
    <scope>NUCLEOTIDE SEQUENCE [LARGE SCALE GENOMIC DNA]</scope>
    <source>
        <strain evidence="1">AR-01</strain>
    </source>
</reference>
<dbReference type="EMBL" id="JACEIK010002946">
    <property type="protein sequence ID" value="MCD9639579.1"/>
    <property type="molecule type" value="Genomic_DNA"/>
</dbReference>
<feature type="non-terminal residue" evidence="1">
    <location>
        <position position="72"/>
    </location>
</feature>
<sequence>RRISVEAVAQHYSFMTSNTGGGRRSTSSLFIITSNTSGGRCSTSSLLILTSNIDGGRRSTHLFRTSNTDGGQ</sequence>
<evidence type="ECO:0000313" key="1">
    <source>
        <dbReference type="EMBL" id="MCD9639579.1"/>
    </source>
</evidence>
<protein>
    <submittedName>
        <fullName evidence="1">Uncharacterized protein</fullName>
    </submittedName>
</protein>
<name>A0ABS8V037_DATST</name>
<gene>
    <name evidence="1" type="ORF">HAX54_024195</name>
</gene>
<accession>A0ABS8V037</accession>
<dbReference type="Proteomes" id="UP000823775">
    <property type="component" value="Unassembled WGS sequence"/>
</dbReference>
<feature type="non-terminal residue" evidence="1">
    <location>
        <position position="1"/>
    </location>
</feature>
<proteinExistence type="predicted"/>
<organism evidence="1 2">
    <name type="scientific">Datura stramonium</name>
    <name type="common">Jimsonweed</name>
    <name type="synonym">Common thornapple</name>
    <dbReference type="NCBI Taxonomy" id="4076"/>
    <lineage>
        <taxon>Eukaryota</taxon>
        <taxon>Viridiplantae</taxon>
        <taxon>Streptophyta</taxon>
        <taxon>Embryophyta</taxon>
        <taxon>Tracheophyta</taxon>
        <taxon>Spermatophyta</taxon>
        <taxon>Magnoliopsida</taxon>
        <taxon>eudicotyledons</taxon>
        <taxon>Gunneridae</taxon>
        <taxon>Pentapetalae</taxon>
        <taxon>asterids</taxon>
        <taxon>lamiids</taxon>
        <taxon>Solanales</taxon>
        <taxon>Solanaceae</taxon>
        <taxon>Solanoideae</taxon>
        <taxon>Datureae</taxon>
        <taxon>Datura</taxon>
    </lineage>
</organism>